<evidence type="ECO:0000313" key="3">
    <source>
        <dbReference type="Proteomes" id="UP000028926"/>
    </source>
</evidence>
<dbReference type="KEGG" id="paca:ID47_02335"/>
<dbReference type="RefSeq" id="WP_038463376.1">
    <property type="nucleotide sequence ID" value="NZ_CP008941.1"/>
</dbReference>
<feature type="chain" id="PRO_5001717016" description="Rhodanese domain-containing protein" evidence="1">
    <location>
        <begin position="22"/>
        <end position="263"/>
    </location>
</feature>
<keyword evidence="3" id="KW-1185">Reference proteome</keyword>
<proteinExistence type="predicted"/>
<dbReference type="AlphaFoldDB" id="A0A077ARJ0"/>
<sequence>MRIIPALISIVVLSLSNAREALPLTTVLESPTLSAHPILNKVDTNEGSATYTTAEFPSIGSLHGAIKKNLDPFKTVIIFDVDSVTGKTLKIINFLQQRNFTVIISSAIYASADAYTKLAELKADEALKTYEWPTEKRYSLSRLGTKQISFYQSGLLVLAKPSDQISSICSACILSPFAQMINSHLPNMVIVTHVANSAAFVENQLSFVKDSPIFTNKNIIFATINSASGKVSAKDPVGTFVKVITSPIKSERDLNDELFFDMN</sequence>
<dbReference type="EMBL" id="CP008941">
    <property type="protein sequence ID" value="AIK95822.1"/>
    <property type="molecule type" value="Genomic_DNA"/>
</dbReference>
<reference evidence="2 3" key="1">
    <citation type="submission" date="2014-07" db="EMBL/GenBank/DDBJ databases">
        <title>Comparative genomic insights into amoeba endosymbionts belonging to the families of Holosporaceae and Candidatus Midichloriaceae within Rickettsiales.</title>
        <authorList>
            <person name="Wang Z."/>
            <person name="Wu M."/>
        </authorList>
    </citation>
    <scope>NUCLEOTIDE SEQUENCE [LARGE SCALE GENOMIC DNA]</scope>
    <source>
        <strain evidence="2">PRA3</strain>
    </source>
</reference>
<dbReference type="HOGENOM" id="CLU_1056412_0_0_5"/>
<protein>
    <recommendedName>
        <fullName evidence="4">Rhodanese domain-containing protein</fullName>
    </recommendedName>
</protein>
<dbReference type="Proteomes" id="UP000028926">
    <property type="component" value="Chromosome"/>
</dbReference>
<accession>A0A077ARJ0</accession>
<evidence type="ECO:0000256" key="1">
    <source>
        <dbReference type="SAM" id="SignalP"/>
    </source>
</evidence>
<evidence type="ECO:0008006" key="4">
    <source>
        <dbReference type="Google" id="ProtNLM"/>
    </source>
</evidence>
<keyword evidence="1" id="KW-0732">Signal</keyword>
<feature type="signal peptide" evidence="1">
    <location>
        <begin position="1"/>
        <end position="21"/>
    </location>
</feature>
<evidence type="ECO:0000313" key="2">
    <source>
        <dbReference type="EMBL" id="AIK95822.1"/>
    </source>
</evidence>
<gene>
    <name evidence="2" type="ORF">ID47_02335</name>
</gene>
<organism evidence="2 3">
    <name type="scientific">Candidatus Odyssella acanthamoebae</name>
    <dbReference type="NCBI Taxonomy" id="91604"/>
    <lineage>
        <taxon>Bacteria</taxon>
        <taxon>Pseudomonadati</taxon>
        <taxon>Pseudomonadota</taxon>
        <taxon>Alphaproteobacteria</taxon>
        <taxon>Holosporales</taxon>
        <taxon>Candidatus Paracaedibacteraceae</taxon>
        <taxon>Candidatus Odyssella</taxon>
    </lineage>
</organism>
<name>A0A077ARJ0_9PROT</name>